<dbReference type="InterPro" id="IPR001173">
    <property type="entry name" value="Glyco_trans_2-like"/>
</dbReference>
<dbReference type="Gene3D" id="3.90.550.10">
    <property type="entry name" value="Spore Coat Polysaccharide Biosynthesis Protein SpsA, Chain A"/>
    <property type="match status" value="1"/>
</dbReference>
<sequence>MNRTADLKDRLTKLDNELKEKEAQNETSRKKLNEMQGSFNAVKQSKIWRLMGLPKKFKSSIRATVAYMLGRRNIKQVYSKSYKRKKAANQLKKYKYQLYDLGFTEKVLTDLESLYKETESRYVKQAIAWELTLWHANKYTKDGARQALEYIPAAISGGKDQDYLRKAAIIKAECLDRLHEIEAGKRVIKAALALQKHPDLYLAAANLEETLKERVKWMNKSLDVYGIQPVFFASSEEETATYEDLTTKSIGKTLEEGPKVSVIIPAYNAEKGIGTAIESMLSQTWQNLELLVVDDCSLDNTVDVIKAYMKKDSRVKLLTTPVNSGPYVARNIALKAATGEFVTINDADDWSHAEKIETQVKHLIKNKQIIANTSEQTRLTEELKVYRRGTPGNYIFSNMSSLMFRRVPVTEEIGYWDSVRFAADSEFKRRIIAVFGEKSMIDLKTGPLSFPRQSMGSLTGSSAFGYNGFLKGVRKEYAEVHRQYHQKADTLHYSYPQGRRPFPVPEPMWTNREIKPSGSRHFDVVIVSDFRLADETHLSTIEEMKTQTKMGLRTGLIQMARYDFSMQEELNPQLREAMDANNVPLLVYGEHITCDILIVKHPQILQEQQTYIPNVAPRMVRVVVDQPPNGYNLRRCARHLVAYFGKRGKWYPLNLQIRETLKKYHTRELKSIKLASDNWADAVTDREAYASQLENWFVDDNPYVQSDAKGGG</sequence>
<evidence type="ECO:0000259" key="3">
    <source>
        <dbReference type="Pfam" id="PF00535"/>
    </source>
</evidence>
<dbReference type="Pfam" id="PF00535">
    <property type="entry name" value="Glycos_transf_2"/>
    <property type="match status" value="1"/>
</dbReference>
<comment type="caution">
    <text evidence="4">The sequence shown here is derived from an EMBL/GenBank/DDBJ whole genome shotgun (WGS) entry which is preliminary data.</text>
</comment>
<dbReference type="InterPro" id="IPR050834">
    <property type="entry name" value="Glycosyltransf_2"/>
</dbReference>
<comment type="similarity">
    <text evidence="1">Belongs to the glycosyltransferase 2 family.</text>
</comment>
<dbReference type="InterPro" id="IPR029044">
    <property type="entry name" value="Nucleotide-diphossugar_trans"/>
</dbReference>
<dbReference type="Proteomes" id="UP001519345">
    <property type="component" value="Unassembled WGS sequence"/>
</dbReference>
<organism evidence="4 5">
    <name type="scientific">Virgibacillus natechei</name>
    <dbReference type="NCBI Taxonomy" id="1216297"/>
    <lineage>
        <taxon>Bacteria</taxon>
        <taxon>Bacillati</taxon>
        <taxon>Bacillota</taxon>
        <taxon>Bacilli</taxon>
        <taxon>Bacillales</taxon>
        <taxon>Bacillaceae</taxon>
        <taxon>Virgibacillus</taxon>
    </lineage>
</organism>
<evidence type="ECO:0000256" key="2">
    <source>
        <dbReference type="SAM" id="Coils"/>
    </source>
</evidence>
<name>A0ABS4IKI2_9BACI</name>
<gene>
    <name evidence="4" type="ORF">J2Z83_003633</name>
</gene>
<evidence type="ECO:0000313" key="5">
    <source>
        <dbReference type="Proteomes" id="UP001519345"/>
    </source>
</evidence>
<dbReference type="SUPFAM" id="SSF53448">
    <property type="entry name" value="Nucleotide-diphospho-sugar transferases"/>
    <property type="match status" value="1"/>
</dbReference>
<evidence type="ECO:0000313" key="4">
    <source>
        <dbReference type="EMBL" id="MBP1971482.1"/>
    </source>
</evidence>
<feature type="coiled-coil region" evidence="2">
    <location>
        <begin position="4"/>
        <end position="38"/>
    </location>
</feature>
<keyword evidence="2" id="KW-0175">Coiled coil</keyword>
<feature type="domain" description="Glycosyltransferase 2-like" evidence="3">
    <location>
        <begin position="261"/>
        <end position="370"/>
    </location>
</feature>
<dbReference type="PANTHER" id="PTHR43685:SF11">
    <property type="entry name" value="GLYCOSYLTRANSFERASE TAGX-RELATED"/>
    <property type="match status" value="1"/>
</dbReference>
<keyword evidence="5" id="KW-1185">Reference proteome</keyword>
<proteinExistence type="inferred from homology"/>
<evidence type="ECO:0000256" key="1">
    <source>
        <dbReference type="ARBA" id="ARBA00006739"/>
    </source>
</evidence>
<reference evidence="4 5" key="1">
    <citation type="submission" date="2021-03" db="EMBL/GenBank/DDBJ databases">
        <title>Genomic Encyclopedia of Type Strains, Phase IV (KMG-IV): sequencing the most valuable type-strain genomes for metagenomic binning, comparative biology and taxonomic classification.</title>
        <authorList>
            <person name="Goeker M."/>
        </authorList>
    </citation>
    <scope>NUCLEOTIDE SEQUENCE [LARGE SCALE GENOMIC DNA]</scope>
    <source>
        <strain evidence="4 5">DSM 25609</strain>
    </source>
</reference>
<dbReference type="CDD" id="cd00761">
    <property type="entry name" value="Glyco_tranf_GTA_type"/>
    <property type="match status" value="1"/>
</dbReference>
<dbReference type="EMBL" id="JAGGKX010000027">
    <property type="protein sequence ID" value="MBP1971482.1"/>
    <property type="molecule type" value="Genomic_DNA"/>
</dbReference>
<dbReference type="PANTHER" id="PTHR43685">
    <property type="entry name" value="GLYCOSYLTRANSFERASE"/>
    <property type="match status" value="1"/>
</dbReference>
<dbReference type="RefSeq" id="WP_209464526.1">
    <property type="nucleotide sequence ID" value="NZ_CP110224.1"/>
</dbReference>
<accession>A0ABS4IKI2</accession>
<protein>
    <submittedName>
        <fullName evidence="4">Glycosyltransferase involved in cell wall biosynthesis</fullName>
    </submittedName>
</protein>